<dbReference type="Proteomes" id="UP000838821">
    <property type="component" value="Unassembled WGS sequence"/>
</dbReference>
<comment type="caution">
    <text evidence="1">The sequence shown here is derived from an EMBL/GenBank/DDBJ whole genome shotgun (WGS) entry which is preliminary data.</text>
</comment>
<protein>
    <submittedName>
        <fullName evidence="1">Uncharacterized protein</fullName>
    </submittedName>
</protein>
<name>A0ABN8H5D0_9BACL</name>
<gene>
    <name evidence="1" type="ORF">PAECIP111891_05624</name>
</gene>
<dbReference type="EMBL" id="CAKMMW010000023">
    <property type="protein sequence ID" value="CAH1224094.1"/>
    <property type="molecule type" value="Genomic_DNA"/>
</dbReference>
<accession>A0ABN8H5D0</accession>
<organism evidence="1 2">
    <name type="scientific">Paenibacillus allorhizoplanae</name>
    <dbReference type="NCBI Taxonomy" id="2905648"/>
    <lineage>
        <taxon>Bacteria</taxon>
        <taxon>Bacillati</taxon>
        <taxon>Bacillota</taxon>
        <taxon>Bacilli</taxon>
        <taxon>Bacillales</taxon>
        <taxon>Paenibacillaceae</taxon>
        <taxon>Paenibacillus</taxon>
    </lineage>
</organism>
<sequence>MHGPFVSWAVSMISAPNRFERNKAFSLVRVWHISRVNVNKFIILRSNLCIPNWLQSVGLIHTGSSPA</sequence>
<evidence type="ECO:0000313" key="1">
    <source>
        <dbReference type="EMBL" id="CAH1224094.1"/>
    </source>
</evidence>
<reference evidence="1" key="1">
    <citation type="submission" date="2022-01" db="EMBL/GenBank/DDBJ databases">
        <authorList>
            <person name="Criscuolo A."/>
        </authorList>
    </citation>
    <scope>NUCLEOTIDE SEQUENCE</scope>
    <source>
        <strain evidence="1">CIP111891</strain>
    </source>
</reference>
<proteinExistence type="predicted"/>
<evidence type="ECO:0000313" key="2">
    <source>
        <dbReference type="Proteomes" id="UP000838821"/>
    </source>
</evidence>
<keyword evidence="2" id="KW-1185">Reference proteome</keyword>